<dbReference type="Pfam" id="PF12728">
    <property type="entry name" value="HTH_17"/>
    <property type="match status" value="1"/>
</dbReference>
<sequence>MSNLLYTHSKKDLEAIVEIVIERLRKMDISETTKDIPDDDRLTQKEAARLLNISVVTLIDWKKKGLVPFYQVQRSIFYSKKELIEIAQKNRNLFNKK</sequence>
<dbReference type="InterPro" id="IPR009061">
    <property type="entry name" value="DNA-bd_dom_put_sf"/>
</dbReference>
<proteinExistence type="predicted"/>
<feature type="domain" description="Helix-turn-helix" evidence="1">
    <location>
        <begin position="42"/>
        <end position="91"/>
    </location>
</feature>
<dbReference type="AlphaFoldDB" id="A0AAW7DK60"/>
<dbReference type="RefSeq" id="WP_286486785.1">
    <property type="nucleotide sequence ID" value="NZ_JACALR010000006.1"/>
</dbReference>
<evidence type="ECO:0000259" key="1">
    <source>
        <dbReference type="Pfam" id="PF12728"/>
    </source>
</evidence>
<gene>
    <name evidence="2" type="ORF">HX095_14375</name>
</gene>
<accession>A0AAW7DK60</accession>
<protein>
    <submittedName>
        <fullName evidence="2">Helix-turn-helix domain-containing protein</fullName>
    </submittedName>
</protein>
<comment type="caution">
    <text evidence="2">The sequence shown here is derived from an EMBL/GenBank/DDBJ whole genome shotgun (WGS) entry which is preliminary data.</text>
</comment>
<name>A0AAW7DK60_9FLAO</name>
<reference evidence="2" key="2">
    <citation type="journal article" date="2022" name="Sci. Total Environ.">
        <title>Prevalence, transmission, and molecular epidemiology of tet(X)-positive bacteria among humans, animals, and environmental niches in China: An epidemiological, and genomic-based study.</title>
        <authorList>
            <person name="Dong N."/>
            <person name="Zeng Y."/>
            <person name="Cai C."/>
            <person name="Sun C."/>
            <person name="Lu J."/>
            <person name="Liu C."/>
            <person name="Zhou H."/>
            <person name="Sun Q."/>
            <person name="Shu L."/>
            <person name="Wang H."/>
            <person name="Wang Y."/>
            <person name="Wang S."/>
            <person name="Wu C."/>
            <person name="Chan E.W."/>
            <person name="Chen G."/>
            <person name="Shen Z."/>
            <person name="Chen S."/>
            <person name="Zhang R."/>
        </authorList>
    </citation>
    <scope>NUCLEOTIDE SEQUENCE</scope>
    <source>
        <strain evidence="2">210</strain>
    </source>
</reference>
<evidence type="ECO:0000313" key="3">
    <source>
        <dbReference type="Proteomes" id="UP001173578"/>
    </source>
</evidence>
<reference evidence="2" key="1">
    <citation type="submission" date="2020-06" db="EMBL/GenBank/DDBJ databases">
        <authorList>
            <person name="Dong N."/>
        </authorList>
    </citation>
    <scope>NUCLEOTIDE SEQUENCE</scope>
    <source>
        <strain evidence="2">210</strain>
    </source>
</reference>
<dbReference type="InterPro" id="IPR041657">
    <property type="entry name" value="HTH_17"/>
</dbReference>
<dbReference type="EMBL" id="JACALR010000006">
    <property type="protein sequence ID" value="MDM1552394.1"/>
    <property type="molecule type" value="Genomic_DNA"/>
</dbReference>
<dbReference type="Proteomes" id="UP001173578">
    <property type="component" value="Unassembled WGS sequence"/>
</dbReference>
<organism evidence="2 3">
    <name type="scientific">Empedobacter falsenii</name>
    <dbReference type="NCBI Taxonomy" id="343874"/>
    <lineage>
        <taxon>Bacteria</taxon>
        <taxon>Pseudomonadati</taxon>
        <taxon>Bacteroidota</taxon>
        <taxon>Flavobacteriia</taxon>
        <taxon>Flavobacteriales</taxon>
        <taxon>Weeksellaceae</taxon>
        <taxon>Empedobacter</taxon>
    </lineage>
</organism>
<dbReference type="SUPFAM" id="SSF46955">
    <property type="entry name" value="Putative DNA-binding domain"/>
    <property type="match status" value="1"/>
</dbReference>
<evidence type="ECO:0000313" key="2">
    <source>
        <dbReference type="EMBL" id="MDM1552394.1"/>
    </source>
</evidence>